<evidence type="ECO:0000256" key="2">
    <source>
        <dbReference type="ARBA" id="ARBA00022475"/>
    </source>
</evidence>
<feature type="transmembrane region" description="Helical" evidence="7">
    <location>
        <begin position="385"/>
        <end position="408"/>
    </location>
</feature>
<keyword evidence="10" id="KW-0547">Nucleotide-binding</keyword>
<keyword evidence="5 7" id="KW-0472">Membrane</keyword>
<keyword evidence="4 7" id="KW-1133">Transmembrane helix</keyword>
<proteinExistence type="inferred from homology"/>
<feature type="transmembrane region" description="Helical" evidence="7">
    <location>
        <begin position="674"/>
        <end position="698"/>
    </location>
</feature>
<feature type="domain" description="ABC3 transporter permease C-terminal" evidence="8">
    <location>
        <begin position="295"/>
        <end position="409"/>
    </location>
</feature>
<feature type="domain" description="MacB-like periplasmic core" evidence="9">
    <location>
        <begin position="29"/>
        <end position="252"/>
    </location>
</feature>
<feature type="transmembrane region" description="Helical" evidence="7">
    <location>
        <begin position="344"/>
        <end position="365"/>
    </location>
</feature>
<dbReference type="EC" id="3.6.3.-" evidence="10"/>
<gene>
    <name evidence="10" type="primary">macB_6</name>
    <name evidence="10" type="ORF">LuPra_00163</name>
</gene>
<evidence type="ECO:0000259" key="9">
    <source>
        <dbReference type="Pfam" id="PF12704"/>
    </source>
</evidence>
<accession>A0A143PGW2</accession>
<dbReference type="GO" id="GO:0022857">
    <property type="term" value="F:transmembrane transporter activity"/>
    <property type="evidence" value="ECO:0007669"/>
    <property type="project" value="TreeGrafter"/>
</dbReference>
<protein>
    <submittedName>
        <fullName evidence="10">Macrolide export ATP-binding/permease protein MacB</fullName>
        <ecNumber evidence="10">3.6.3.-</ecNumber>
    </submittedName>
</protein>
<feature type="transmembrane region" description="Helical" evidence="7">
    <location>
        <begin position="287"/>
        <end position="312"/>
    </location>
</feature>
<name>A0A143PGW2_LUTPR</name>
<dbReference type="GO" id="GO:0005886">
    <property type="term" value="C:plasma membrane"/>
    <property type="evidence" value="ECO:0007669"/>
    <property type="project" value="UniProtKB-SubCell"/>
</dbReference>
<evidence type="ECO:0000256" key="4">
    <source>
        <dbReference type="ARBA" id="ARBA00022989"/>
    </source>
</evidence>
<comment type="similarity">
    <text evidence="6">Belongs to the ABC-4 integral membrane protein family.</text>
</comment>
<keyword evidence="10" id="KW-0067">ATP-binding</keyword>
<dbReference type="GO" id="GO:0005524">
    <property type="term" value="F:ATP binding"/>
    <property type="evidence" value="ECO:0007669"/>
    <property type="project" value="UniProtKB-KW"/>
</dbReference>
<evidence type="ECO:0000256" key="1">
    <source>
        <dbReference type="ARBA" id="ARBA00004651"/>
    </source>
</evidence>
<evidence type="ECO:0000256" key="7">
    <source>
        <dbReference type="SAM" id="Phobius"/>
    </source>
</evidence>
<dbReference type="PANTHER" id="PTHR30572">
    <property type="entry name" value="MEMBRANE COMPONENT OF TRANSPORTER-RELATED"/>
    <property type="match status" value="1"/>
</dbReference>
<keyword evidence="10" id="KW-0378">Hydrolase</keyword>
<dbReference type="Pfam" id="PF12704">
    <property type="entry name" value="MacB_PCD"/>
    <property type="match status" value="2"/>
</dbReference>
<feature type="transmembrane region" description="Helical" evidence="7">
    <location>
        <begin position="732"/>
        <end position="755"/>
    </location>
</feature>
<dbReference type="STRING" id="1855912.LuPra_00163"/>
<evidence type="ECO:0000256" key="3">
    <source>
        <dbReference type="ARBA" id="ARBA00022692"/>
    </source>
</evidence>
<keyword evidence="2" id="KW-1003">Cell membrane</keyword>
<feature type="domain" description="ABC3 transporter permease C-terminal" evidence="8">
    <location>
        <begin position="678"/>
        <end position="787"/>
    </location>
</feature>
<reference evidence="10 11" key="1">
    <citation type="journal article" date="2016" name="Genome Announc.">
        <title>First Complete Genome Sequence of a Subdivision 6 Acidobacterium Strain.</title>
        <authorList>
            <person name="Huang S."/>
            <person name="Vieira S."/>
            <person name="Bunk B."/>
            <person name="Riedel T."/>
            <person name="Sproer C."/>
            <person name="Overmann J."/>
        </authorList>
    </citation>
    <scope>NUCLEOTIDE SEQUENCE [LARGE SCALE GENOMIC DNA]</scope>
    <source>
        <strain evidence="11">DSM 100886 HEG_-6_39</strain>
    </source>
</reference>
<comment type="subcellular location">
    <subcellularLocation>
        <location evidence="1">Cell membrane</location>
        <topology evidence="1">Multi-pass membrane protein</topology>
    </subcellularLocation>
</comment>
<dbReference type="InterPro" id="IPR003838">
    <property type="entry name" value="ABC3_permease_C"/>
</dbReference>
<feature type="transmembrane region" description="Helical" evidence="7">
    <location>
        <begin position="429"/>
        <end position="450"/>
    </location>
</feature>
<evidence type="ECO:0000313" key="10">
    <source>
        <dbReference type="EMBL" id="AMY06999.1"/>
    </source>
</evidence>
<organism evidence="10 11">
    <name type="scientific">Luteitalea pratensis</name>
    <dbReference type="NCBI Taxonomy" id="1855912"/>
    <lineage>
        <taxon>Bacteria</taxon>
        <taxon>Pseudomonadati</taxon>
        <taxon>Acidobacteriota</taxon>
        <taxon>Vicinamibacteria</taxon>
        <taxon>Vicinamibacterales</taxon>
        <taxon>Vicinamibacteraceae</taxon>
        <taxon>Luteitalea</taxon>
    </lineage>
</organism>
<dbReference type="GO" id="GO:0016787">
    <property type="term" value="F:hydrolase activity"/>
    <property type="evidence" value="ECO:0007669"/>
    <property type="project" value="UniProtKB-KW"/>
</dbReference>
<feature type="transmembrane region" description="Helical" evidence="7">
    <location>
        <begin position="705"/>
        <end position="726"/>
    </location>
</feature>
<feature type="transmembrane region" description="Helical" evidence="7">
    <location>
        <begin position="762"/>
        <end position="782"/>
    </location>
</feature>
<sequence length="797" mass="83473">MLEGIWRDFAYAWRRHRRHPALALAIGATLALAIGLNASVFVIYEAVALRPWAVPGADHLVNIYTSPPDRPRGSAAIGASLAHVRLLDADATLLDGVAATRELSLQFADGDEAPASPAQMVTGNFFRVLTVDMARGRGFLPEEDVPSSPQAVVVLSHRTWQRRFGGNEGIVGTCVRLDSVPFTVVGVAPPGFGGTSDREASAWVPFASLQLLRPLDKSVGPLLVAPAWCCSSVFGRLRPGVTAGRAAAQLESVSATFARQHGLEAQGIALTDTALLSHPGFWDKASLVFGLLQAAMLIVLLVACGNVGNLLLARAVERQHEIGTRLSLGATRARLVRQLLVESVVPAAAGGALGLAVAQVAPAWLFSQMMDTAPNIQLTPGVASIAFTMVATVGSVFAFGLAPALHATRPDLTSALRNRAWGPRLRLRGVLLAAQVAGCVVMLVCAALMLRGIQAVSGTDPGFRVEGIDLMQFDVPASAYGEAQVGALVQTLRAWQRAGSVNAALTRTPPLANARYSTSVRRQDEPVEADRSTDVHQVDPGYFAVLGMPLVAGRLFPTSGSDEAVLVNETFARRWLGGSGAVGTAIVLGGKNVRGVVGVVRDAHLRRLDAVDPVVFEPLSPTTVPRLLLPSTPGLAGSVVAAVQHLDSRIRVRTTPMQEVVYRHLDEARLASRLAATLGLVALVLAILGVSGVCGYLVRQRTREIGIRVALGATPSHVLSVVLGTVARATSWGLGVGALVAVVIANAAITAVPGVRVDDATAYLGAATALVLGGLAAAYVPARRALGLDPSRALREE</sequence>
<evidence type="ECO:0000256" key="5">
    <source>
        <dbReference type="ARBA" id="ARBA00023136"/>
    </source>
</evidence>
<dbReference type="EMBL" id="CP015136">
    <property type="protein sequence ID" value="AMY06999.1"/>
    <property type="molecule type" value="Genomic_DNA"/>
</dbReference>
<dbReference type="PANTHER" id="PTHR30572:SF4">
    <property type="entry name" value="ABC TRANSPORTER PERMEASE YTRF"/>
    <property type="match status" value="1"/>
</dbReference>
<dbReference type="InterPro" id="IPR025857">
    <property type="entry name" value="MacB_PCD"/>
</dbReference>
<dbReference type="KEGG" id="abac:LuPra_00163"/>
<dbReference type="Proteomes" id="UP000076079">
    <property type="component" value="Chromosome"/>
</dbReference>
<keyword evidence="11" id="KW-1185">Reference proteome</keyword>
<feature type="domain" description="MacB-like periplasmic core" evidence="9">
    <location>
        <begin position="522"/>
        <end position="620"/>
    </location>
</feature>
<dbReference type="InterPro" id="IPR050250">
    <property type="entry name" value="Macrolide_Exporter_MacB"/>
</dbReference>
<evidence type="ECO:0000256" key="6">
    <source>
        <dbReference type="ARBA" id="ARBA00038076"/>
    </source>
</evidence>
<feature type="transmembrane region" description="Helical" evidence="7">
    <location>
        <begin position="21"/>
        <end position="44"/>
    </location>
</feature>
<dbReference type="Pfam" id="PF02687">
    <property type="entry name" value="FtsX"/>
    <property type="match status" value="2"/>
</dbReference>
<reference evidence="11" key="2">
    <citation type="submission" date="2016-04" db="EMBL/GenBank/DDBJ databases">
        <title>First Complete Genome Sequence of a Subdivision 6 Acidobacterium.</title>
        <authorList>
            <person name="Huang S."/>
            <person name="Vieira S."/>
            <person name="Bunk B."/>
            <person name="Riedel T."/>
            <person name="Sproeer C."/>
            <person name="Overmann J."/>
        </authorList>
    </citation>
    <scope>NUCLEOTIDE SEQUENCE [LARGE SCALE GENOMIC DNA]</scope>
    <source>
        <strain evidence="11">DSM 100886 HEG_-6_39</strain>
    </source>
</reference>
<evidence type="ECO:0000259" key="8">
    <source>
        <dbReference type="Pfam" id="PF02687"/>
    </source>
</evidence>
<evidence type="ECO:0000313" key="11">
    <source>
        <dbReference type="Proteomes" id="UP000076079"/>
    </source>
</evidence>
<keyword evidence="3 7" id="KW-0812">Transmembrane</keyword>
<dbReference type="AlphaFoldDB" id="A0A143PGW2"/>